<evidence type="ECO:0000313" key="1">
    <source>
        <dbReference type="EMBL" id="GLD68991.1"/>
    </source>
</evidence>
<keyword evidence="2" id="KW-1185">Reference proteome</keyword>
<sequence length="66" mass="7215">MPGQQIPPTLGLASLGAVRMNLTCLRSSDPAAANASLLFDFNNDHQNLWRGCLRRVPGPDPGGWRW</sequence>
<protein>
    <submittedName>
        <fullName evidence="1">Uncharacterized protein</fullName>
    </submittedName>
</protein>
<dbReference type="EMBL" id="BRZM01000162">
    <property type="protein sequence ID" value="GLD68991.1"/>
    <property type="molecule type" value="Genomic_DNA"/>
</dbReference>
<accession>A0AAD3NCW1</accession>
<dbReference type="AlphaFoldDB" id="A0AAD3NCW1"/>
<comment type="caution">
    <text evidence="1">The sequence shown here is derived from an EMBL/GenBank/DDBJ whole genome shotgun (WGS) entry which is preliminary data.</text>
</comment>
<organism evidence="1 2">
    <name type="scientific">Lates japonicus</name>
    <name type="common">Japanese lates</name>
    <dbReference type="NCBI Taxonomy" id="270547"/>
    <lineage>
        <taxon>Eukaryota</taxon>
        <taxon>Metazoa</taxon>
        <taxon>Chordata</taxon>
        <taxon>Craniata</taxon>
        <taxon>Vertebrata</taxon>
        <taxon>Euteleostomi</taxon>
        <taxon>Actinopterygii</taxon>
        <taxon>Neopterygii</taxon>
        <taxon>Teleostei</taxon>
        <taxon>Neoteleostei</taxon>
        <taxon>Acanthomorphata</taxon>
        <taxon>Carangaria</taxon>
        <taxon>Carangaria incertae sedis</taxon>
        <taxon>Centropomidae</taxon>
        <taxon>Lates</taxon>
    </lineage>
</organism>
<gene>
    <name evidence="1" type="ORF">AKAME5_002030400</name>
</gene>
<proteinExistence type="predicted"/>
<reference evidence="1" key="1">
    <citation type="submission" date="2022-08" db="EMBL/GenBank/DDBJ databases">
        <title>Genome sequencing of akame (Lates japonicus).</title>
        <authorList>
            <person name="Hashiguchi Y."/>
            <person name="Takahashi H."/>
        </authorList>
    </citation>
    <scope>NUCLEOTIDE SEQUENCE</scope>
    <source>
        <strain evidence="1">Kochi</strain>
    </source>
</reference>
<evidence type="ECO:0000313" key="2">
    <source>
        <dbReference type="Proteomes" id="UP001279410"/>
    </source>
</evidence>
<name>A0AAD3NCW1_LATJO</name>
<dbReference type="Proteomes" id="UP001279410">
    <property type="component" value="Unassembled WGS sequence"/>
</dbReference>